<keyword evidence="1" id="KW-0812">Transmembrane</keyword>
<accession>A0AA86VX33</accession>
<evidence type="ECO:0000313" key="2">
    <source>
        <dbReference type="EMBL" id="CAJ1936278.1"/>
    </source>
</evidence>
<evidence type="ECO:0000256" key="1">
    <source>
        <dbReference type="SAM" id="Phobius"/>
    </source>
</evidence>
<dbReference type="EMBL" id="OY731400">
    <property type="protein sequence ID" value="CAJ1936278.1"/>
    <property type="molecule type" value="Genomic_DNA"/>
</dbReference>
<keyword evidence="1" id="KW-0472">Membrane</keyword>
<protein>
    <submittedName>
        <fullName evidence="2">Uncharacterized protein</fullName>
    </submittedName>
</protein>
<dbReference type="Gramene" id="rna-AYBTSS11_LOCUS7398">
    <property type="protein sequence ID" value="CAJ1936278.1"/>
    <property type="gene ID" value="gene-AYBTSS11_LOCUS7398"/>
</dbReference>
<keyword evidence="3" id="KW-1185">Reference proteome</keyword>
<evidence type="ECO:0000313" key="3">
    <source>
        <dbReference type="Proteomes" id="UP001189624"/>
    </source>
</evidence>
<gene>
    <name evidence="2" type="ORF">AYBTSS11_LOCUS7398</name>
</gene>
<dbReference type="AlphaFoldDB" id="A0AA86VX33"/>
<dbReference type="Proteomes" id="UP001189624">
    <property type="component" value="Chromosome 3"/>
</dbReference>
<name>A0AA86VX33_9FABA</name>
<reference evidence="2" key="1">
    <citation type="submission" date="2023-10" db="EMBL/GenBank/DDBJ databases">
        <authorList>
            <person name="Domelevo Entfellner J.-B."/>
        </authorList>
    </citation>
    <scope>NUCLEOTIDE SEQUENCE</scope>
</reference>
<sequence length="75" mass="8094">MISVDSPPVGASLAAMVGLVTVAGPIVCMHERRSNLLDSNNLRGAAKFAVSLSHEELHSYHLHRLVHMLSFMVAT</sequence>
<proteinExistence type="predicted"/>
<feature type="transmembrane region" description="Helical" evidence="1">
    <location>
        <begin position="12"/>
        <end position="29"/>
    </location>
</feature>
<keyword evidence="1" id="KW-1133">Transmembrane helix</keyword>
<organism evidence="2 3">
    <name type="scientific">Sphenostylis stenocarpa</name>
    <dbReference type="NCBI Taxonomy" id="92480"/>
    <lineage>
        <taxon>Eukaryota</taxon>
        <taxon>Viridiplantae</taxon>
        <taxon>Streptophyta</taxon>
        <taxon>Embryophyta</taxon>
        <taxon>Tracheophyta</taxon>
        <taxon>Spermatophyta</taxon>
        <taxon>Magnoliopsida</taxon>
        <taxon>eudicotyledons</taxon>
        <taxon>Gunneridae</taxon>
        <taxon>Pentapetalae</taxon>
        <taxon>rosids</taxon>
        <taxon>fabids</taxon>
        <taxon>Fabales</taxon>
        <taxon>Fabaceae</taxon>
        <taxon>Papilionoideae</taxon>
        <taxon>50 kb inversion clade</taxon>
        <taxon>NPAAA clade</taxon>
        <taxon>indigoferoid/millettioid clade</taxon>
        <taxon>Phaseoleae</taxon>
        <taxon>Sphenostylis</taxon>
    </lineage>
</organism>